<dbReference type="PANTHER" id="PTHR43334:SF1">
    <property type="entry name" value="3-HYDROXYPROPIONATE--COA LIGASE [ADP-FORMING]"/>
    <property type="match status" value="1"/>
</dbReference>
<dbReference type="InterPro" id="IPR001433">
    <property type="entry name" value="OxRdtase_FAD/NAD-bd"/>
</dbReference>
<evidence type="ECO:0000256" key="2">
    <source>
        <dbReference type="ARBA" id="ARBA00022741"/>
    </source>
</evidence>
<dbReference type="Gene3D" id="3.40.50.80">
    <property type="entry name" value="Nucleotide-binding domain of ferredoxin-NADP reductase (FNR) module"/>
    <property type="match status" value="1"/>
</dbReference>
<dbReference type="Pfam" id="PF00970">
    <property type="entry name" value="FAD_binding_6"/>
    <property type="match status" value="1"/>
</dbReference>
<evidence type="ECO:0000256" key="4">
    <source>
        <dbReference type="PROSITE-ProRule" id="PRU00409"/>
    </source>
</evidence>
<evidence type="ECO:0000256" key="3">
    <source>
        <dbReference type="ARBA" id="ARBA00022840"/>
    </source>
</evidence>
<protein>
    <submittedName>
        <fullName evidence="7">Acetyl coenzyme A synthetase (ADP forming), alpha domain protein</fullName>
    </submittedName>
</protein>
<evidence type="ECO:0000313" key="8">
    <source>
        <dbReference type="Proteomes" id="UP000034601"/>
    </source>
</evidence>
<sequence length="948" mass="104147">MPKDLTALFYPQSIAVLGASRSPQKIGAVVLKNIIDSHFNGSIYPINPQAQSLNGLKCYPDLSFLPHTPDLAIICLPASSIVEILNQIGRKGVKNVVVFSAGFKESGEEGEALENQLVEIAQKYQLNILGPNCLGFANNLCPINATFGEIVSQIGNLRFISQSGAIAAGLFDWFKVSGIGFSQFVTLGNKAILNENDLLEYFADHPISISQEGLSEVSPIGMYLESISDGPNFLRLTGQMSKKDPIFIIKPGKTKEAAKAMQSHTGAIAGQDEVLEAVLNQAGVIRCQTLEDFFDLSRAFAWENAPQGPQVAIISNAGGPAVISADAVIEEGLELVQFDSPTKEHLAQILPRASTILNPVDVLGDALAQRFAQAAEIILQGNQSQALVVILTPQLMTQIGQTAQNLGTLSQKYHKPIFCSFIGGSRIAEGEQKLNEYKIPSFRFPERAIAAVGAMWRWKKQQTEQKEGSLTTTEVPSKISAIEKIIQNALENNQKTLDNLQSNDLISKLGIPTPPTLEAADLNQAKDFAQSSGWPVVLKLSSPGLLHKKEIGGIITNVYNCHQLETGWEALQRKITQLDSAIQDHIKIQIQKEIAQGIETIVGIKHDPTFGPVLLFGAGGSLAELIADKNMHLLPIDLTQAQILVKQSKIYPLLQGKQGEPPYLLDKLYQTIVQMAKLSEVTTEISEMEINPLIITLNNVWAVDNKVILKKGEEKTVPKPQFRLATTLEHTHLVSNFHYFTFTTNQPLIFRPGQYISVKVAGDRINCYSIAGQDKPSEFNLLVNVTPAGPGSKFFENLKVGEKITFLGPFGTFAFSPDDGSSHLLFLATGSGLAPLIYMINKILHEDGEQKQITLYLGFNTHQDIFWLDKFQKLQAQHPNFNYHIIVWKPDTNWQGETGFITQAIEKNLPDTTNCSAYLCGNKGMIVDAIKVIIERGCPKDRIYTEKF</sequence>
<dbReference type="SUPFAM" id="SSF56059">
    <property type="entry name" value="Glutathione synthetase ATP-binding domain-like"/>
    <property type="match status" value="1"/>
</dbReference>
<dbReference type="InterPro" id="IPR032875">
    <property type="entry name" value="Succ_CoA_lig_flav_dom"/>
</dbReference>
<dbReference type="Pfam" id="PF00175">
    <property type="entry name" value="NAD_binding_1"/>
    <property type="match status" value="1"/>
</dbReference>
<dbReference type="GO" id="GO:0005524">
    <property type="term" value="F:ATP binding"/>
    <property type="evidence" value="ECO:0007669"/>
    <property type="project" value="UniProtKB-UniRule"/>
</dbReference>
<dbReference type="Gene3D" id="3.40.50.261">
    <property type="entry name" value="Succinyl-CoA synthetase domains"/>
    <property type="match status" value="2"/>
</dbReference>
<dbReference type="PANTHER" id="PTHR43334">
    <property type="entry name" value="ACETATE--COA LIGASE [ADP-FORMING]"/>
    <property type="match status" value="1"/>
</dbReference>
<dbReference type="InterPro" id="IPR036291">
    <property type="entry name" value="NAD(P)-bd_dom_sf"/>
</dbReference>
<dbReference type="InterPro" id="IPR043938">
    <property type="entry name" value="Ligase_CoA_dom"/>
</dbReference>
<dbReference type="Pfam" id="PF13607">
    <property type="entry name" value="Succ_CoA_lig"/>
    <property type="match status" value="1"/>
</dbReference>
<dbReference type="PATRIC" id="fig|1618424.3.peg.951"/>
<dbReference type="InterPro" id="IPR017927">
    <property type="entry name" value="FAD-bd_FR_type"/>
</dbReference>
<dbReference type="PROSITE" id="PS51384">
    <property type="entry name" value="FAD_FR"/>
    <property type="match status" value="1"/>
</dbReference>
<gene>
    <name evidence="7" type="ORF">UU29_C0012G0038</name>
</gene>
<dbReference type="PRINTS" id="PR00410">
    <property type="entry name" value="PHEHYDRXLASE"/>
</dbReference>
<keyword evidence="1" id="KW-0436">Ligase</keyword>
<reference evidence="7 8" key="1">
    <citation type="journal article" date="2015" name="Nature">
        <title>rRNA introns, odd ribosomes, and small enigmatic genomes across a large radiation of phyla.</title>
        <authorList>
            <person name="Brown C.T."/>
            <person name="Hug L.A."/>
            <person name="Thomas B.C."/>
            <person name="Sharon I."/>
            <person name="Castelle C.J."/>
            <person name="Singh A."/>
            <person name="Wilkins M.J."/>
            <person name="Williams K.H."/>
            <person name="Banfield J.F."/>
        </authorList>
    </citation>
    <scope>NUCLEOTIDE SEQUENCE [LARGE SCALE GENOMIC DNA]</scope>
</reference>
<dbReference type="InterPro" id="IPR017938">
    <property type="entry name" value="Riboflavin_synthase-like_b-brl"/>
</dbReference>
<dbReference type="InterPro" id="IPR008333">
    <property type="entry name" value="Cbr1-like_FAD-bd_dom"/>
</dbReference>
<proteinExistence type="predicted"/>
<evidence type="ECO:0000259" key="6">
    <source>
        <dbReference type="PROSITE" id="PS51384"/>
    </source>
</evidence>
<dbReference type="Pfam" id="PF13549">
    <property type="entry name" value="ATP-grasp_5"/>
    <property type="match status" value="1"/>
</dbReference>
<name>A0A0G0WDY5_9BACT</name>
<evidence type="ECO:0000259" key="5">
    <source>
        <dbReference type="PROSITE" id="PS50975"/>
    </source>
</evidence>
<dbReference type="AlphaFoldDB" id="A0A0G0WDY5"/>
<dbReference type="Pfam" id="PF19045">
    <property type="entry name" value="Ligase_CoA_2"/>
    <property type="match status" value="1"/>
</dbReference>
<feature type="domain" description="ATP-grasp" evidence="5">
    <location>
        <begin position="503"/>
        <end position="539"/>
    </location>
</feature>
<dbReference type="InterPro" id="IPR039261">
    <property type="entry name" value="FNR_nucleotide-bd"/>
</dbReference>
<evidence type="ECO:0000313" key="7">
    <source>
        <dbReference type="EMBL" id="KKR82500.1"/>
    </source>
</evidence>
<dbReference type="Proteomes" id="UP000034601">
    <property type="component" value="Unassembled WGS sequence"/>
</dbReference>
<dbReference type="Gene3D" id="2.40.30.10">
    <property type="entry name" value="Translation factors"/>
    <property type="match status" value="1"/>
</dbReference>
<comment type="caution">
    <text evidence="7">The sequence shown here is derived from an EMBL/GenBank/DDBJ whole genome shotgun (WGS) entry which is preliminary data.</text>
</comment>
<dbReference type="SMART" id="SM00881">
    <property type="entry name" value="CoA_binding"/>
    <property type="match status" value="1"/>
</dbReference>
<dbReference type="GO" id="GO:0046872">
    <property type="term" value="F:metal ion binding"/>
    <property type="evidence" value="ECO:0007669"/>
    <property type="project" value="InterPro"/>
</dbReference>
<dbReference type="GO" id="GO:0016491">
    <property type="term" value="F:oxidoreductase activity"/>
    <property type="evidence" value="ECO:0007669"/>
    <property type="project" value="InterPro"/>
</dbReference>
<dbReference type="SUPFAM" id="SSF52210">
    <property type="entry name" value="Succinyl-CoA synthetase domains"/>
    <property type="match status" value="2"/>
</dbReference>
<organism evidence="7 8">
    <name type="scientific">Candidatus Daviesbacteria bacterium GW2011_GWA2_40_9</name>
    <dbReference type="NCBI Taxonomy" id="1618424"/>
    <lineage>
        <taxon>Bacteria</taxon>
        <taxon>Candidatus Daviesiibacteriota</taxon>
    </lineage>
</organism>
<dbReference type="Pfam" id="PF13380">
    <property type="entry name" value="CoA_binding_2"/>
    <property type="match status" value="1"/>
</dbReference>
<accession>A0A0G0WDY5</accession>
<dbReference type="InterPro" id="IPR011761">
    <property type="entry name" value="ATP-grasp"/>
</dbReference>
<dbReference type="SUPFAM" id="SSF52343">
    <property type="entry name" value="Ferredoxin reductase-like, C-terminal NADP-linked domain"/>
    <property type="match status" value="1"/>
</dbReference>
<dbReference type="InterPro" id="IPR003781">
    <property type="entry name" value="CoA-bd"/>
</dbReference>
<dbReference type="InterPro" id="IPR051538">
    <property type="entry name" value="Acyl-CoA_Synth/Transferase"/>
</dbReference>
<dbReference type="InterPro" id="IPR013815">
    <property type="entry name" value="ATP_grasp_subdomain_1"/>
</dbReference>
<dbReference type="SUPFAM" id="SSF51735">
    <property type="entry name" value="NAD(P)-binding Rossmann-fold domains"/>
    <property type="match status" value="1"/>
</dbReference>
<dbReference type="InterPro" id="IPR016102">
    <property type="entry name" value="Succinyl-CoA_synth-like"/>
</dbReference>
<keyword evidence="3 4" id="KW-0067">ATP-binding</keyword>
<dbReference type="Gene3D" id="3.30.470.20">
    <property type="entry name" value="ATP-grasp fold, B domain"/>
    <property type="match status" value="1"/>
</dbReference>
<dbReference type="GO" id="GO:0043758">
    <property type="term" value="F:acetate-CoA ligase (ADP-forming) activity"/>
    <property type="evidence" value="ECO:0007669"/>
    <property type="project" value="InterPro"/>
</dbReference>
<dbReference type="PROSITE" id="PS50975">
    <property type="entry name" value="ATP_GRASP"/>
    <property type="match status" value="1"/>
</dbReference>
<dbReference type="SUPFAM" id="SSF63380">
    <property type="entry name" value="Riboflavin synthase domain-like"/>
    <property type="match status" value="1"/>
</dbReference>
<evidence type="ECO:0000256" key="1">
    <source>
        <dbReference type="ARBA" id="ARBA00022598"/>
    </source>
</evidence>
<dbReference type="EMBL" id="LCAB01000012">
    <property type="protein sequence ID" value="KKR82500.1"/>
    <property type="molecule type" value="Genomic_DNA"/>
</dbReference>
<dbReference type="Gene3D" id="3.30.1490.20">
    <property type="entry name" value="ATP-grasp fold, A domain"/>
    <property type="match status" value="1"/>
</dbReference>
<feature type="domain" description="FAD-binding FR-type" evidence="6">
    <location>
        <begin position="720"/>
        <end position="816"/>
    </location>
</feature>
<dbReference type="Gene3D" id="3.40.50.720">
    <property type="entry name" value="NAD(P)-binding Rossmann-like Domain"/>
    <property type="match status" value="1"/>
</dbReference>
<keyword evidence="2 4" id="KW-0547">Nucleotide-binding</keyword>